<organism evidence="1 2">
    <name type="scientific">Methylomonas lenta</name>
    <dbReference type="NCBI Taxonomy" id="980561"/>
    <lineage>
        <taxon>Bacteria</taxon>
        <taxon>Pseudomonadati</taxon>
        <taxon>Pseudomonadota</taxon>
        <taxon>Gammaproteobacteria</taxon>
        <taxon>Methylococcales</taxon>
        <taxon>Methylococcaceae</taxon>
        <taxon>Methylomonas</taxon>
    </lineage>
</organism>
<name>A0A177NE16_9GAMM</name>
<gene>
    <name evidence="1" type="ORF">A1359_08145</name>
</gene>
<dbReference type="EMBL" id="LUUI01000096">
    <property type="protein sequence ID" value="OAI16307.1"/>
    <property type="molecule type" value="Genomic_DNA"/>
</dbReference>
<sequence length="79" mass="8910">MLQEFAINKIVLVVQAYHRPCTAHEFSKAGFEVLPAPTAFIGQDSGLSIFDLLSSPTALMNSYLLAHETLGMLWYRFKY</sequence>
<accession>A0A177NE16</accession>
<evidence type="ECO:0000313" key="2">
    <source>
        <dbReference type="Proteomes" id="UP000078476"/>
    </source>
</evidence>
<dbReference type="STRING" id="980561.A1359_08145"/>
<reference evidence="1 2" key="1">
    <citation type="submission" date="2016-03" db="EMBL/GenBank/DDBJ databases">
        <authorList>
            <person name="Ploux O."/>
        </authorList>
    </citation>
    <scope>NUCLEOTIDE SEQUENCE [LARGE SCALE GENOMIC DNA]</scope>
    <source>
        <strain evidence="1 2">R-45370</strain>
    </source>
</reference>
<dbReference type="Proteomes" id="UP000078476">
    <property type="component" value="Unassembled WGS sequence"/>
</dbReference>
<proteinExistence type="predicted"/>
<keyword evidence="2" id="KW-1185">Reference proteome</keyword>
<dbReference type="AlphaFoldDB" id="A0A177NE16"/>
<protein>
    <submittedName>
        <fullName evidence="1">Uncharacterized protein</fullName>
    </submittedName>
</protein>
<comment type="caution">
    <text evidence="1">The sequence shown here is derived from an EMBL/GenBank/DDBJ whole genome shotgun (WGS) entry which is preliminary data.</text>
</comment>
<evidence type="ECO:0000313" key="1">
    <source>
        <dbReference type="EMBL" id="OAI16307.1"/>
    </source>
</evidence>